<dbReference type="Pfam" id="PF13520">
    <property type="entry name" value="AA_permease_2"/>
    <property type="match status" value="1"/>
</dbReference>
<evidence type="ECO:0000313" key="8">
    <source>
        <dbReference type="Proteomes" id="UP001595699"/>
    </source>
</evidence>
<feature type="transmembrane region" description="Helical" evidence="6">
    <location>
        <begin position="361"/>
        <end position="384"/>
    </location>
</feature>
<feature type="transmembrane region" description="Helical" evidence="6">
    <location>
        <begin position="136"/>
        <end position="154"/>
    </location>
</feature>
<feature type="transmembrane region" description="Helical" evidence="6">
    <location>
        <begin position="25"/>
        <end position="47"/>
    </location>
</feature>
<evidence type="ECO:0000256" key="5">
    <source>
        <dbReference type="ARBA" id="ARBA00023136"/>
    </source>
</evidence>
<dbReference type="InterPro" id="IPR002293">
    <property type="entry name" value="AA/rel_permease1"/>
</dbReference>
<feature type="transmembrane region" description="Helical" evidence="6">
    <location>
        <begin position="290"/>
        <end position="317"/>
    </location>
</feature>
<keyword evidence="5 6" id="KW-0472">Membrane</keyword>
<dbReference type="RefSeq" id="WP_205118991.1">
    <property type="nucleotide sequence ID" value="NZ_JAFBCM010000001.1"/>
</dbReference>
<keyword evidence="4 6" id="KW-1133">Transmembrane helix</keyword>
<feature type="transmembrane region" description="Helical" evidence="6">
    <location>
        <begin position="204"/>
        <end position="222"/>
    </location>
</feature>
<evidence type="ECO:0000256" key="1">
    <source>
        <dbReference type="ARBA" id="ARBA00004651"/>
    </source>
</evidence>
<feature type="transmembrane region" description="Helical" evidence="6">
    <location>
        <begin position="243"/>
        <end position="270"/>
    </location>
</feature>
<evidence type="ECO:0000256" key="2">
    <source>
        <dbReference type="ARBA" id="ARBA00022475"/>
    </source>
</evidence>
<gene>
    <name evidence="7" type="ORF">ACFOUW_27950</name>
</gene>
<keyword evidence="8" id="KW-1185">Reference proteome</keyword>
<feature type="transmembrane region" description="Helical" evidence="6">
    <location>
        <begin position="422"/>
        <end position="444"/>
    </location>
</feature>
<dbReference type="EMBL" id="JBHRZH010000031">
    <property type="protein sequence ID" value="MFC3764704.1"/>
    <property type="molecule type" value="Genomic_DNA"/>
</dbReference>
<feature type="transmembrane region" description="Helical" evidence="6">
    <location>
        <begin position="338"/>
        <end position="355"/>
    </location>
</feature>
<feature type="transmembrane region" description="Helical" evidence="6">
    <location>
        <begin position="93"/>
        <end position="116"/>
    </location>
</feature>
<feature type="transmembrane region" description="Helical" evidence="6">
    <location>
        <begin position="396"/>
        <end position="416"/>
    </location>
</feature>
<evidence type="ECO:0000256" key="6">
    <source>
        <dbReference type="SAM" id="Phobius"/>
    </source>
</evidence>
<dbReference type="PANTHER" id="PTHR42770:SF11">
    <property type="entry name" value="INNER MEMBRANE TRANSPORT PROTEIN YBAT"/>
    <property type="match status" value="1"/>
</dbReference>
<dbReference type="InterPro" id="IPR050367">
    <property type="entry name" value="APC_superfamily"/>
</dbReference>
<evidence type="ECO:0000256" key="3">
    <source>
        <dbReference type="ARBA" id="ARBA00022692"/>
    </source>
</evidence>
<evidence type="ECO:0000313" key="7">
    <source>
        <dbReference type="EMBL" id="MFC3764704.1"/>
    </source>
</evidence>
<comment type="caution">
    <text evidence="7">The sequence shown here is derived from an EMBL/GenBank/DDBJ whole genome shotgun (WGS) entry which is preliminary data.</text>
</comment>
<feature type="transmembrane region" description="Helical" evidence="6">
    <location>
        <begin position="161"/>
        <end position="184"/>
    </location>
</feature>
<dbReference type="PANTHER" id="PTHR42770">
    <property type="entry name" value="AMINO ACID TRANSPORTER-RELATED"/>
    <property type="match status" value="1"/>
</dbReference>
<reference evidence="8" key="1">
    <citation type="journal article" date="2019" name="Int. J. Syst. Evol. Microbiol.">
        <title>The Global Catalogue of Microorganisms (GCM) 10K type strain sequencing project: providing services to taxonomists for standard genome sequencing and annotation.</title>
        <authorList>
            <consortium name="The Broad Institute Genomics Platform"/>
            <consortium name="The Broad Institute Genome Sequencing Center for Infectious Disease"/>
            <person name="Wu L."/>
            <person name="Ma J."/>
        </authorList>
    </citation>
    <scope>NUCLEOTIDE SEQUENCE [LARGE SCALE GENOMIC DNA]</scope>
    <source>
        <strain evidence="8">CGMCC 4.7241</strain>
    </source>
</reference>
<accession>A0ABV7YIS3</accession>
<keyword evidence="3 6" id="KW-0812">Transmembrane</keyword>
<organism evidence="7 8">
    <name type="scientific">Tenggerimyces flavus</name>
    <dbReference type="NCBI Taxonomy" id="1708749"/>
    <lineage>
        <taxon>Bacteria</taxon>
        <taxon>Bacillati</taxon>
        <taxon>Actinomycetota</taxon>
        <taxon>Actinomycetes</taxon>
        <taxon>Propionibacteriales</taxon>
        <taxon>Nocardioidaceae</taxon>
        <taxon>Tenggerimyces</taxon>
    </lineage>
</organism>
<comment type="subcellular location">
    <subcellularLocation>
        <location evidence="1">Cell membrane</location>
        <topology evidence="1">Multi-pass membrane protein</topology>
    </subcellularLocation>
</comment>
<name>A0ABV7YIS3_9ACTN</name>
<keyword evidence="2" id="KW-1003">Cell membrane</keyword>
<feature type="transmembrane region" description="Helical" evidence="6">
    <location>
        <begin position="53"/>
        <end position="73"/>
    </location>
</feature>
<protein>
    <submittedName>
        <fullName evidence="7">APC family permease</fullName>
    </submittedName>
</protein>
<dbReference type="PIRSF" id="PIRSF006060">
    <property type="entry name" value="AA_transporter"/>
    <property type="match status" value="1"/>
</dbReference>
<sequence>MSESVTAPSQPGSQPELKRVIGPKLLLFFVVGDILGTGIYALTGTVAGKVGGAAWLSFGLAFIVALFTATSYLELVGKYPKAAGAALYTHKAFGIHLLTFMVAFTVMSSGLTSAAAASRAFGGTYLQELVGEFSNGTTILVAIAFLAVLAGINFRGVAESVYLNVILTCVELSGLLIIIVLGFMAFGEGVADASRAFEFNEGNTFNLVIGGAALAFFAMVGFEDSVNMAEETNDPPRTFPRALFAGILITGVIYMLVAFFATAIVPLNVLGESTGPLLEIVKIAAVGFPLWLFALIALFAVTNSALINLMMASRLIYGMANQKVIPRWLGNVHPFRRTPWVAIIFTTLLAMGLTTSSQISVLGGTTALLLLAVFAIVNGAVLILRRDPVSHYHFKAPTVFPILGIICCVYLVIPGLSGRPAIQYIVAGVLLGIGLILWLVTWIFHGRKTSTIDPTQLSEEPELPPEMRR</sequence>
<proteinExistence type="predicted"/>
<dbReference type="Gene3D" id="1.20.1740.10">
    <property type="entry name" value="Amino acid/polyamine transporter I"/>
    <property type="match status" value="1"/>
</dbReference>
<evidence type="ECO:0000256" key="4">
    <source>
        <dbReference type="ARBA" id="ARBA00022989"/>
    </source>
</evidence>
<dbReference type="Proteomes" id="UP001595699">
    <property type="component" value="Unassembled WGS sequence"/>
</dbReference>